<evidence type="ECO:0000313" key="1">
    <source>
        <dbReference type="EMBL" id="AOP54331.1"/>
    </source>
</evidence>
<dbReference type="KEGG" id="blin:BLSMQ_2625"/>
<evidence type="ECO:0000313" key="2">
    <source>
        <dbReference type="Proteomes" id="UP000094793"/>
    </source>
</evidence>
<protein>
    <submittedName>
        <fullName evidence="1">Aldose-1-epimerase</fullName>
        <ecNumber evidence="1">5.1.3.3</ecNumber>
    </submittedName>
</protein>
<dbReference type="PATRIC" id="fig|1703.10.peg.2708"/>
<dbReference type="GO" id="GO:0005975">
    <property type="term" value="P:carbohydrate metabolic process"/>
    <property type="evidence" value="ECO:0007669"/>
    <property type="project" value="InterPro"/>
</dbReference>
<dbReference type="Gene3D" id="2.70.98.10">
    <property type="match status" value="1"/>
</dbReference>
<dbReference type="EMBL" id="CP017150">
    <property type="protein sequence ID" value="AOP54331.1"/>
    <property type="molecule type" value="Genomic_DNA"/>
</dbReference>
<dbReference type="Proteomes" id="UP000094793">
    <property type="component" value="Chromosome"/>
</dbReference>
<dbReference type="CDD" id="cd09022">
    <property type="entry name" value="Aldose_epim_Ec_YihR"/>
    <property type="match status" value="1"/>
</dbReference>
<reference evidence="2" key="1">
    <citation type="submission" date="2016-09" db="EMBL/GenBank/DDBJ databases">
        <title>Complete Genome Sequence of Brevibacterium linens SMQ-1335.</title>
        <authorList>
            <person name="de Melo A.G."/>
            <person name="Labrie S.J."/>
            <person name="Dumaresq J."/>
            <person name="Roberts R.J."/>
            <person name="Tremblay D.M."/>
            <person name="Moineau S."/>
        </authorList>
    </citation>
    <scope>NUCLEOTIDE SEQUENCE [LARGE SCALE GENOMIC DNA]</scope>
    <source>
        <strain evidence="2">SMQ-1335</strain>
    </source>
</reference>
<dbReference type="eggNOG" id="COG2017">
    <property type="taxonomic scope" value="Bacteria"/>
</dbReference>
<sequence>MTGSIELTQGNDSAVVSTRGAALLHYTVGNRPVVVEMSAFDGAVLAPWPNRIADGRYDFNGASHQLPITEATRSTALHGLVADVDWTVSERDADSVTLSTEISDVPGYPFAMSLEVTYSLIGHDDEGEDAGRGELRVRTLARNIGQEPAPFGLGFHPWIHPGAEQVDEAQLLISADTWLETDDRLIPHTVRPFDTGTFIPADHGPDEASCLLCKDFRALRSLGHAVLDDAFGTPQRDDHGWSWVRLKGADDRTVVIGMDDHFRSWQICTGDELGSDLRRTAIAIEPMTCPPNAFATGSDYDVIDPQGELTVEWSIALR</sequence>
<gene>
    <name evidence="1" type="ORF">BLSMQ_2625</name>
</gene>
<proteinExistence type="predicted"/>
<dbReference type="AlphaFoldDB" id="A0A1D7W5R0"/>
<organism evidence="1 2">
    <name type="scientific">Brevibacterium aurantiacum</name>
    <dbReference type="NCBI Taxonomy" id="273384"/>
    <lineage>
        <taxon>Bacteria</taxon>
        <taxon>Bacillati</taxon>
        <taxon>Actinomycetota</taxon>
        <taxon>Actinomycetes</taxon>
        <taxon>Micrococcales</taxon>
        <taxon>Brevibacteriaceae</taxon>
        <taxon>Brevibacterium</taxon>
    </lineage>
</organism>
<dbReference type="InterPro" id="IPR011013">
    <property type="entry name" value="Gal_mutarotase_sf_dom"/>
</dbReference>
<dbReference type="InterPro" id="IPR014718">
    <property type="entry name" value="GH-type_carb-bd"/>
</dbReference>
<dbReference type="RefSeq" id="WP_069600481.1">
    <property type="nucleotide sequence ID" value="NZ_CP017150.1"/>
</dbReference>
<dbReference type="OrthoDB" id="4739604at2"/>
<dbReference type="GO" id="GO:0004034">
    <property type="term" value="F:aldose 1-epimerase activity"/>
    <property type="evidence" value="ECO:0007669"/>
    <property type="project" value="UniProtKB-EC"/>
</dbReference>
<dbReference type="InterPro" id="IPR008183">
    <property type="entry name" value="Aldose_1/G6P_1-epimerase"/>
</dbReference>
<dbReference type="InterPro" id="IPR037480">
    <property type="entry name" value="YihR-like"/>
</dbReference>
<dbReference type="SUPFAM" id="SSF74650">
    <property type="entry name" value="Galactose mutarotase-like"/>
    <property type="match status" value="1"/>
</dbReference>
<accession>A0A1D7W5R0</accession>
<keyword evidence="1" id="KW-0413">Isomerase</keyword>
<dbReference type="GO" id="GO:0030246">
    <property type="term" value="F:carbohydrate binding"/>
    <property type="evidence" value="ECO:0007669"/>
    <property type="project" value="InterPro"/>
</dbReference>
<dbReference type="Pfam" id="PF01263">
    <property type="entry name" value="Aldose_epim"/>
    <property type="match status" value="1"/>
</dbReference>
<dbReference type="EC" id="5.1.3.3" evidence="1"/>
<name>A0A1D7W5R0_BREAU</name>